<gene>
    <name evidence="2" type="ORF">CDAR_574321</name>
</gene>
<dbReference type="AlphaFoldDB" id="A0AAV4S037"/>
<reference evidence="2 3" key="1">
    <citation type="submission" date="2021-06" db="EMBL/GenBank/DDBJ databases">
        <title>Caerostris darwini draft genome.</title>
        <authorList>
            <person name="Kono N."/>
            <person name="Arakawa K."/>
        </authorList>
    </citation>
    <scope>NUCLEOTIDE SEQUENCE [LARGE SCALE GENOMIC DNA]</scope>
</reference>
<feature type="region of interest" description="Disordered" evidence="1">
    <location>
        <begin position="26"/>
        <end position="48"/>
    </location>
</feature>
<feature type="compositionally biased region" description="Low complexity" evidence="1">
    <location>
        <begin position="28"/>
        <end position="40"/>
    </location>
</feature>
<dbReference type="Proteomes" id="UP001054837">
    <property type="component" value="Unassembled WGS sequence"/>
</dbReference>
<comment type="caution">
    <text evidence="2">The sequence shown here is derived from an EMBL/GenBank/DDBJ whole genome shotgun (WGS) entry which is preliminary data.</text>
</comment>
<accession>A0AAV4S037</accession>
<evidence type="ECO:0000313" key="2">
    <source>
        <dbReference type="EMBL" id="GIY27908.1"/>
    </source>
</evidence>
<sequence length="72" mass="7952">MHMNSIDSNKEHKWLKQNNSFTPALVATRIIPTSRTPTTPEDSPENEDVQNYNLNCLARNLGVGSANPAFPG</sequence>
<name>A0AAV4S037_9ARAC</name>
<organism evidence="2 3">
    <name type="scientific">Caerostris darwini</name>
    <dbReference type="NCBI Taxonomy" id="1538125"/>
    <lineage>
        <taxon>Eukaryota</taxon>
        <taxon>Metazoa</taxon>
        <taxon>Ecdysozoa</taxon>
        <taxon>Arthropoda</taxon>
        <taxon>Chelicerata</taxon>
        <taxon>Arachnida</taxon>
        <taxon>Araneae</taxon>
        <taxon>Araneomorphae</taxon>
        <taxon>Entelegynae</taxon>
        <taxon>Araneoidea</taxon>
        <taxon>Araneidae</taxon>
        <taxon>Caerostris</taxon>
    </lineage>
</organism>
<dbReference type="EMBL" id="BPLQ01007102">
    <property type="protein sequence ID" value="GIY27908.1"/>
    <property type="molecule type" value="Genomic_DNA"/>
</dbReference>
<evidence type="ECO:0000256" key="1">
    <source>
        <dbReference type="SAM" id="MobiDB-lite"/>
    </source>
</evidence>
<keyword evidence="3" id="KW-1185">Reference proteome</keyword>
<proteinExistence type="predicted"/>
<protein>
    <submittedName>
        <fullName evidence="2">Uncharacterized protein</fullName>
    </submittedName>
</protein>
<evidence type="ECO:0000313" key="3">
    <source>
        <dbReference type="Proteomes" id="UP001054837"/>
    </source>
</evidence>